<dbReference type="Proteomes" id="UP000828390">
    <property type="component" value="Unassembled WGS sequence"/>
</dbReference>
<proteinExistence type="predicted"/>
<gene>
    <name evidence="1" type="ORF">DPMN_062036</name>
</gene>
<evidence type="ECO:0000313" key="1">
    <source>
        <dbReference type="EMBL" id="KAH3719204.1"/>
    </source>
</evidence>
<organism evidence="1 2">
    <name type="scientific">Dreissena polymorpha</name>
    <name type="common">Zebra mussel</name>
    <name type="synonym">Mytilus polymorpha</name>
    <dbReference type="NCBI Taxonomy" id="45954"/>
    <lineage>
        <taxon>Eukaryota</taxon>
        <taxon>Metazoa</taxon>
        <taxon>Spiralia</taxon>
        <taxon>Lophotrochozoa</taxon>
        <taxon>Mollusca</taxon>
        <taxon>Bivalvia</taxon>
        <taxon>Autobranchia</taxon>
        <taxon>Heteroconchia</taxon>
        <taxon>Euheterodonta</taxon>
        <taxon>Imparidentia</taxon>
        <taxon>Neoheterodontei</taxon>
        <taxon>Myida</taxon>
        <taxon>Dreissenoidea</taxon>
        <taxon>Dreissenidae</taxon>
        <taxon>Dreissena</taxon>
    </lineage>
</organism>
<keyword evidence="2" id="KW-1185">Reference proteome</keyword>
<dbReference type="EMBL" id="JAIWYP010000013">
    <property type="protein sequence ID" value="KAH3719204.1"/>
    <property type="molecule type" value="Genomic_DNA"/>
</dbReference>
<reference evidence="1" key="2">
    <citation type="submission" date="2020-11" db="EMBL/GenBank/DDBJ databases">
        <authorList>
            <person name="McCartney M.A."/>
            <person name="Auch B."/>
            <person name="Kono T."/>
            <person name="Mallez S."/>
            <person name="Becker A."/>
            <person name="Gohl D.M."/>
            <person name="Silverstein K.A.T."/>
            <person name="Koren S."/>
            <person name="Bechman K.B."/>
            <person name="Herman A."/>
            <person name="Abrahante J.E."/>
            <person name="Garbe J."/>
        </authorList>
    </citation>
    <scope>NUCLEOTIDE SEQUENCE</scope>
    <source>
        <strain evidence="1">Duluth1</strain>
        <tissue evidence="1">Whole animal</tissue>
    </source>
</reference>
<reference evidence="1" key="1">
    <citation type="journal article" date="2019" name="bioRxiv">
        <title>The Genome of the Zebra Mussel, Dreissena polymorpha: A Resource for Invasive Species Research.</title>
        <authorList>
            <person name="McCartney M.A."/>
            <person name="Auch B."/>
            <person name="Kono T."/>
            <person name="Mallez S."/>
            <person name="Zhang Y."/>
            <person name="Obille A."/>
            <person name="Becker A."/>
            <person name="Abrahante J.E."/>
            <person name="Garbe J."/>
            <person name="Badalamenti J.P."/>
            <person name="Herman A."/>
            <person name="Mangelson H."/>
            <person name="Liachko I."/>
            <person name="Sullivan S."/>
            <person name="Sone E.D."/>
            <person name="Koren S."/>
            <person name="Silverstein K.A.T."/>
            <person name="Beckman K.B."/>
            <person name="Gohl D.M."/>
        </authorList>
    </citation>
    <scope>NUCLEOTIDE SEQUENCE</scope>
    <source>
        <strain evidence="1">Duluth1</strain>
        <tissue evidence="1">Whole animal</tissue>
    </source>
</reference>
<comment type="caution">
    <text evidence="1">The sequence shown here is derived from an EMBL/GenBank/DDBJ whole genome shotgun (WGS) entry which is preliminary data.</text>
</comment>
<evidence type="ECO:0000313" key="2">
    <source>
        <dbReference type="Proteomes" id="UP000828390"/>
    </source>
</evidence>
<protein>
    <submittedName>
        <fullName evidence="1">Uncharacterized protein</fullName>
    </submittedName>
</protein>
<dbReference type="AlphaFoldDB" id="A0A9D4C930"/>
<name>A0A9D4C930_DREPO</name>
<accession>A0A9D4C930</accession>
<sequence>MKDIEKDLEANEDALNLDVLDEDEENSAYIWAKQIEALTKYKESIRALIWPFQQ</sequence>